<evidence type="ECO:0000313" key="1">
    <source>
        <dbReference type="EMBL" id="MBA4463886.1"/>
    </source>
</evidence>
<name>A0AC60WAQ4_9ARCH</name>
<proteinExistence type="predicted"/>
<organism evidence="1 2">
    <name type="scientific">Candidatus Nitrosomaritimum aestuariumsis</name>
    <dbReference type="NCBI Taxonomy" id="3342354"/>
    <lineage>
        <taxon>Archaea</taxon>
        <taxon>Nitrososphaerota</taxon>
        <taxon>Nitrososphaeria</taxon>
        <taxon>Nitrosopumilales</taxon>
        <taxon>Nitrosopumilaceae</taxon>
        <taxon>Candidatus Nitrosomaritimum</taxon>
    </lineage>
</organism>
<reference evidence="1 2" key="1">
    <citation type="journal article" date="2020" name="Appl. Environ. Microbiol.">
        <title>Genomic Characteristics of a Novel Species of Ammonia-Oxidizing Archaea from the Jiulong River Estuary.</title>
        <authorList>
            <person name="Zou D."/>
            <person name="Wan R."/>
            <person name="Han L."/>
            <person name="Xu M.N."/>
            <person name="Liu Y."/>
            <person name="Liu H."/>
            <person name="Kao S.J."/>
            <person name="Li M."/>
        </authorList>
    </citation>
    <scope>NUCLEOTIDE SEQUENCE [LARGE SCALE GENOMIC DNA]</scope>
    <source>
        <strain evidence="1">S2bin1</strain>
    </source>
</reference>
<dbReference type="EMBL" id="JACEMX010000139">
    <property type="protein sequence ID" value="MBA4463886.1"/>
    <property type="molecule type" value="Genomic_DNA"/>
</dbReference>
<sequence>MRTQEMQEKEILREYYSFLYELAAKKNYLHASQLTQEEKQYCDKLLSGCKTKLWTKDVYLPLMKNILRSHYSTTSG</sequence>
<comment type="caution">
    <text evidence="1">The sequence shown here is derived from an EMBL/GenBank/DDBJ whole genome shotgun (WGS) entry which is preliminary data.</text>
</comment>
<dbReference type="Proteomes" id="UP000591542">
    <property type="component" value="Unassembled WGS sequence"/>
</dbReference>
<protein>
    <submittedName>
        <fullName evidence="1">Uncharacterized protein</fullName>
    </submittedName>
</protein>
<accession>A0AC60WAQ4</accession>
<evidence type="ECO:0000313" key="2">
    <source>
        <dbReference type="Proteomes" id="UP000591542"/>
    </source>
</evidence>
<gene>
    <name evidence="1" type="ORF">H2B01_06870</name>
</gene>